<dbReference type="CDD" id="cd02440">
    <property type="entry name" value="AdoMet_MTases"/>
    <property type="match status" value="1"/>
</dbReference>
<gene>
    <name evidence="2" type="ORF">HY912_22650</name>
</gene>
<evidence type="ECO:0000259" key="1">
    <source>
        <dbReference type="Pfam" id="PF13649"/>
    </source>
</evidence>
<evidence type="ECO:0000313" key="2">
    <source>
        <dbReference type="EMBL" id="MBI5252304.1"/>
    </source>
</evidence>
<dbReference type="InterPro" id="IPR050723">
    <property type="entry name" value="CFA/CMAS"/>
</dbReference>
<dbReference type="PANTHER" id="PTHR43667:SF2">
    <property type="entry name" value="FATTY ACID C-METHYL TRANSFERASE"/>
    <property type="match status" value="1"/>
</dbReference>
<dbReference type="EMBL" id="JACRDE010000593">
    <property type="protein sequence ID" value="MBI5252304.1"/>
    <property type="molecule type" value="Genomic_DNA"/>
</dbReference>
<dbReference type="InterPro" id="IPR029063">
    <property type="entry name" value="SAM-dependent_MTases_sf"/>
</dbReference>
<reference evidence="2" key="1">
    <citation type="submission" date="2020-07" db="EMBL/GenBank/DDBJ databases">
        <title>Huge and variable diversity of episymbiotic CPR bacteria and DPANN archaea in groundwater ecosystems.</title>
        <authorList>
            <person name="He C.Y."/>
            <person name="Keren R."/>
            <person name="Whittaker M."/>
            <person name="Farag I.F."/>
            <person name="Doudna J."/>
            <person name="Cate J.H.D."/>
            <person name="Banfield J.F."/>
        </authorList>
    </citation>
    <scope>NUCLEOTIDE SEQUENCE</scope>
    <source>
        <strain evidence="2">NC_groundwater_1664_Pr3_B-0.1um_52_9</strain>
    </source>
</reference>
<dbReference type="Gene3D" id="3.40.50.150">
    <property type="entry name" value="Vaccinia Virus protein VP39"/>
    <property type="match status" value="1"/>
</dbReference>
<dbReference type="AlphaFoldDB" id="A0A9D6V6A2"/>
<sequence length="230" mass="25955">MSQTIVSEDHAPFRRLLRPVIRALRTAYIQGTSVVKLMPSERAIQLYYKYRRKSYDFQWSMDPGYRKGLKRLMELCVAENDTVLDVGCGTASATVLAAVKAKEVVGIDLSPDMIELAEGKVKKKGINNTHLVTTSVEDYTPEAPFDKVISSFMIPHVKPSLRPAIYSCMYNFLKPGGTVGLFGSRGEVCDVYETREVIEKNLTRAGFEDIVLYDVYDIYRIAVARRPIDK</sequence>
<proteinExistence type="predicted"/>
<protein>
    <submittedName>
        <fullName evidence="2">Class I SAM-dependent methyltransferase</fullName>
    </submittedName>
</protein>
<dbReference type="GO" id="GO:0032259">
    <property type="term" value="P:methylation"/>
    <property type="evidence" value="ECO:0007669"/>
    <property type="project" value="UniProtKB-KW"/>
</dbReference>
<feature type="domain" description="Methyltransferase" evidence="1">
    <location>
        <begin position="83"/>
        <end position="177"/>
    </location>
</feature>
<dbReference type="Pfam" id="PF13649">
    <property type="entry name" value="Methyltransf_25"/>
    <property type="match status" value="1"/>
</dbReference>
<dbReference type="Proteomes" id="UP000807825">
    <property type="component" value="Unassembled WGS sequence"/>
</dbReference>
<dbReference type="GO" id="GO:0008168">
    <property type="term" value="F:methyltransferase activity"/>
    <property type="evidence" value="ECO:0007669"/>
    <property type="project" value="UniProtKB-KW"/>
</dbReference>
<dbReference type="InterPro" id="IPR041698">
    <property type="entry name" value="Methyltransf_25"/>
</dbReference>
<accession>A0A9D6V6A2</accession>
<comment type="caution">
    <text evidence="2">The sequence shown here is derived from an EMBL/GenBank/DDBJ whole genome shotgun (WGS) entry which is preliminary data.</text>
</comment>
<name>A0A9D6V6A2_9BACT</name>
<dbReference type="SUPFAM" id="SSF53335">
    <property type="entry name" value="S-adenosyl-L-methionine-dependent methyltransferases"/>
    <property type="match status" value="1"/>
</dbReference>
<organism evidence="2 3">
    <name type="scientific">Desulfomonile tiedjei</name>
    <dbReference type="NCBI Taxonomy" id="2358"/>
    <lineage>
        <taxon>Bacteria</taxon>
        <taxon>Pseudomonadati</taxon>
        <taxon>Thermodesulfobacteriota</taxon>
        <taxon>Desulfomonilia</taxon>
        <taxon>Desulfomonilales</taxon>
        <taxon>Desulfomonilaceae</taxon>
        <taxon>Desulfomonile</taxon>
    </lineage>
</organism>
<keyword evidence="2" id="KW-0489">Methyltransferase</keyword>
<dbReference type="PANTHER" id="PTHR43667">
    <property type="entry name" value="CYCLOPROPANE-FATTY-ACYL-PHOSPHOLIPID SYNTHASE"/>
    <property type="match status" value="1"/>
</dbReference>
<keyword evidence="2" id="KW-0808">Transferase</keyword>
<evidence type="ECO:0000313" key="3">
    <source>
        <dbReference type="Proteomes" id="UP000807825"/>
    </source>
</evidence>